<evidence type="ECO:0000259" key="2">
    <source>
        <dbReference type="PROSITE" id="PS51144"/>
    </source>
</evidence>
<sequence>MKMKRRDLKNIIPSSNKLEDWSYKDQDKWLNTYPKCGGRAQSPVDLPYKGLIKARGARRLTFKNYDVKPVQLTVENDGRTLSIRGKWKADVQPLISGGAAHGRRYIFHSMTLHWPSEHSVGGFQYPMESQVLHISAEYDTMEQAVNASARDPLAFLIVANIYRFDSRTQEGLSDLLDAAGSIKNTCQRIPAKPLEYYSPPLKQYACYQGSLTTPPCTEAVLWLVRAKAMTVTRSRVEQAEKLLDEQSPMPFRGVQPMNDRKTYLFKN</sequence>
<evidence type="ECO:0000313" key="4">
    <source>
        <dbReference type="Proteomes" id="UP001153292"/>
    </source>
</evidence>
<evidence type="ECO:0000313" key="3">
    <source>
        <dbReference type="EMBL" id="CAH0407515.1"/>
    </source>
</evidence>
<organism evidence="3 4">
    <name type="scientific">Chilo suppressalis</name>
    <name type="common">Asiatic rice borer moth</name>
    <dbReference type="NCBI Taxonomy" id="168631"/>
    <lineage>
        <taxon>Eukaryota</taxon>
        <taxon>Metazoa</taxon>
        <taxon>Ecdysozoa</taxon>
        <taxon>Arthropoda</taxon>
        <taxon>Hexapoda</taxon>
        <taxon>Insecta</taxon>
        <taxon>Pterygota</taxon>
        <taxon>Neoptera</taxon>
        <taxon>Endopterygota</taxon>
        <taxon>Lepidoptera</taxon>
        <taxon>Glossata</taxon>
        <taxon>Ditrysia</taxon>
        <taxon>Pyraloidea</taxon>
        <taxon>Crambidae</taxon>
        <taxon>Crambinae</taxon>
        <taxon>Chilo</taxon>
    </lineage>
</organism>
<dbReference type="EMBL" id="OU963901">
    <property type="protein sequence ID" value="CAH0407515.1"/>
    <property type="molecule type" value="Genomic_DNA"/>
</dbReference>
<gene>
    <name evidence="3" type="ORF">CHILSU_LOCUS10915</name>
</gene>
<dbReference type="Pfam" id="PF00194">
    <property type="entry name" value="Carb_anhydrase"/>
    <property type="match status" value="1"/>
</dbReference>
<protein>
    <recommendedName>
        <fullName evidence="2">Alpha-carbonic anhydrase domain-containing protein</fullName>
    </recommendedName>
</protein>
<name>A0ABN8BEC3_CHISP</name>
<feature type="domain" description="Alpha-carbonic anhydrase" evidence="2">
    <location>
        <begin position="19"/>
        <end position="266"/>
    </location>
</feature>
<dbReference type="PROSITE" id="PS51144">
    <property type="entry name" value="ALPHA_CA_2"/>
    <property type="match status" value="1"/>
</dbReference>
<reference evidence="3" key="1">
    <citation type="submission" date="2021-12" db="EMBL/GenBank/DDBJ databases">
        <authorList>
            <person name="King R."/>
        </authorList>
    </citation>
    <scope>NUCLEOTIDE SEQUENCE</scope>
</reference>
<dbReference type="Proteomes" id="UP001153292">
    <property type="component" value="Chromosome 8"/>
</dbReference>
<dbReference type="InterPro" id="IPR001148">
    <property type="entry name" value="CA_dom"/>
</dbReference>
<dbReference type="Gene3D" id="3.10.200.10">
    <property type="entry name" value="Alpha carbonic anhydrase"/>
    <property type="match status" value="1"/>
</dbReference>
<comment type="similarity">
    <text evidence="1">Belongs to the alpha-carbonic anhydrase family.</text>
</comment>
<dbReference type="InterPro" id="IPR023561">
    <property type="entry name" value="Carbonic_anhydrase_a-class"/>
</dbReference>
<dbReference type="SUPFAM" id="SSF51069">
    <property type="entry name" value="Carbonic anhydrase"/>
    <property type="match status" value="1"/>
</dbReference>
<dbReference type="SMART" id="SM01057">
    <property type="entry name" value="Carb_anhydrase"/>
    <property type="match status" value="1"/>
</dbReference>
<evidence type="ECO:0000256" key="1">
    <source>
        <dbReference type="ARBA" id="ARBA00010718"/>
    </source>
</evidence>
<dbReference type="CDD" id="cd00326">
    <property type="entry name" value="alpha_CA"/>
    <property type="match status" value="1"/>
</dbReference>
<dbReference type="PANTHER" id="PTHR18952:SF233">
    <property type="entry name" value="CARBONIC ANHYDRASE 14"/>
    <property type="match status" value="1"/>
</dbReference>
<dbReference type="InterPro" id="IPR036398">
    <property type="entry name" value="CA_dom_sf"/>
</dbReference>
<proteinExistence type="inferred from homology"/>
<accession>A0ABN8BEC3</accession>
<dbReference type="PANTHER" id="PTHR18952">
    <property type="entry name" value="CARBONIC ANHYDRASE"/>
    <property type="match status" value="1"/>
</dbReference>
<keyword evidence="4" id="KW-1185">Reference proteome</keyword>